<gene>
    <name evidence="13" type="ORF">CAL22_02890</name>
</gene>
<evidence type="ECO:0000256" key="9">
    <source>
        <dbReference type="PIRNR" id="PIRNR000361"/>
    </source>
</evidence>
<dbReference type="SUPFAM" id="SSF63380">
    <property type="entry name" value="Riboflavin synthase domain-like"/>
    <property type="match status" value="1"/>
</dbReference>
<keyword evidence="5 9" id="KW-0521">NADP</keyword>
<organism evidence="13 14">
    <name type="scientific">Bordetella genomosp. 12</name>
    <dbReference type="NCBI Taxonomy" id="463035"/>
    <lineage>
        <taxon>Bacteria</taxon>
        <taxon>Pseudomonadati</taxon>
        <taxon>Pseudomonadota</taxon>
        <taxon>Betaproteobacteria</taxon>
        <taxon>Burkholderiales</taxon>
        <taxon>Alcaligenaceae</taxon>
        <taxon>Bordetella</taxon>
    </lineage>
</organism>
<dbReference type="PIRSF" id="PIRSF000361">
    <property type="entry name" value="Frd-NADP+_RD"/>
    <property type="match status" value="1"/>
</dbReference>
<evidence type="ECO:0000256" key="3">
    <source>
        <dbReference type="ARBA" id="ARBA00022723"/>
    </source>
</evidence>
<dbReference type="InterPro" id="IPR017938">
    <property type="entry name" value="Riboflavin_synthase-like_b-brl"/>
</dbReference>
<evidence type="ECO:0000256" key="2">
    <source>
        <dbReference type="ARBA" id="ARBA00022630"/>
    </source>
</evidence>
<evidence type="ECO:0000256" key="4">
    <source>
        <dbReference type="ARBA" id="ARBA00022827"/>
    </source>
</evidence>
<evidence type="ECO:0000256" key="5">
    <source>
        <dbReference type="ARBA" id="ARBA00022857"/>
    </source>
</evidence>
<evidence type="ECO:0000256" key="10">
    <source>
        <dbReference type="PIRSR" id="PIRSR000361-1"/>
    </source>
</evidence>
<proteinExistence type="predicted"/>
<feature type="binding site" evidence="10">
    <location>
        <begin position="364"/>
        <end position="365"/>
    </location>
    <ligand>
        <name>NADP(+)</name>
        <dbReference type="ChEBI" id="CHEBI:58349"/>
    </ligand>
</feature>
<dbReference type="InterPro" id="IPR001433">
    <property type="entry name" value="OxRdtase_FAD/NAD-bd"/>
</dbReference>
<dbReference type="PIRSF" id="PIRSF501177">
    <property type="entry name" value="BoxA"/>
    <property type="match status" value="1"/>
</dbReference>
<dbReference type="InterPro" id="IPR017900">
    <property type="entry name" value="4Fe4S_Fe_S_CS"/>
</dbReference>
<keyword evidence="2 9" id="KW-0285">Flavoprotein</keyword>
<dbReference type="RefSeq" id="WP_094810190.1">
    <property type="nucleotide sequence ID" value="NZ_NEVU01000001.1"/>
</dbReference>
<comment type="cofactor">
    <cofactor evidence="1">
        <name>FAD</name>
        <dbReference type="ChEBI" id="CHEBI:57692"/>
    </cofactor>
</comment>
<feature type="binding site" evidence="10">
    <location>
        <position position="216"/>
    </location>
    <ligand>
        <name>NADP(+)</name>
        <dbReference type="ChEBI" id="CHEBI:58349"/>
    </ligand>
</feature>
<dbReference type="InterPro" id="IPR015701">
    <property type="entry name" value="FNR"/>
</dbReference>
<evidence type="ECO:0000259" key="12">
    <source>
        <dbReference type="PROSITE" id="PS51384"/>
    </source>
</evidence>
<dbReference type="GO" id="GO:0046872">
    <property type="term" value="F:metal ion binding"/>
    <property type="evidence" value="ECO:0007669"/>
    <property type="project" value="UniProtKB-KW"/>
</dbReference>
<dbReference type="Pfam" id="PF00175">
    <property type="entry name" value="NAD_binding_1"/>
    <property type="match status" value="1"/>
</dbReference>
<comment type="subunit">
    <text evidence="9">Homodimer.</text>
</comment>
<evidence type="ECO:0000313" key="14">
    <source>
        <dbReference type="Proteomes" id="UP000216429"/>
    </source>
</evidence>
<dbReference type="SUPFAM" id="SSF52343">
    <property type="entry name" value="Ferredoxin reductase-like, C-terminal NADP-linked domain"/>
    <property type="match status" value="1"/>
</dbReference>
<dbReference type="PROSITE" id="PS51384">
    <property type="entry name" value="FAD_FR"/>
    <property type="match status" value="1"/>
</dbReference>
<dbReference type="InterPro" id="IPR017896">
    <property type="entry name" value="4Fe4S_Fe-S-bd"/>
</dbReference>
<evidence type="ECO:0000256" key="6">
    <source>
        <dbReference type="ARBA" id="ARBA00023002"/>
    </source>
</evidence>
<feature type="binding site" evidence="10">
    <location>
        <begin position="328"/>
        <end position="329"/>
    </location>
    <ligand>
        <name>NADP(+)</name>
        <dbReference type="ChEBI" id="CHEBI:58349"/>
    </ligand>
</feature>
<evidence type="ECO:0000256" key="8">
    <source>
        <dbReference type="ARBA" id="ARBA00023014"/>
    </source>
</evidence>
<feature type="binding site" evidence="10">
    <location>
        <position position="271"/>
    </location>
    <ligand>
        <name>NADP(+)</name>
        <dbReference type="ChEBI" id="CHEBI:58349"/>
    </ligand>
</feature>
<dbReference type="InterPro" id="IPR017927">
    <property type="entry name" value="FAD-bd_FR_type"/>
</dbReference>
<feature type="domain" description="4Fe-4S ferredoxin-type" evidence="11">
    <location>
        <begin position="40"/>
        <end position="67"/>
    </location>
</feature>
<keyword evidence="6 9" id="KW-0560">Oxidoreductase</keyword>
<dbReference type="NCBIfam" id="TIGR03224">
    <property type="entry name" value="benzo_boxA"/>
    <property type="match status" value="1"/>
</dbReference>
<dbReference type="OrthoDB" id="9816402at2"/>
<dbReference type="InterPro" id="IPR017634">
    <property type="entry name" value="Benzoyl_CoA_Oase_BoxA"/>
</dbReference>
<feature type="binding site" evidence="10">
    <location>
        <position position="403"/>
    </location>
    <ligand>
        <name>NADP(+)</name>
        <dbReference type="ChEBI" id="CHEBI:58349"/>
    </ligand>
</feature>
<dbReference type="Pfam" id="PF12838">
    <property type="entry name" value="Fer4_7"/>
    <property type="match status" value="1"/>
</dbReference>
<dbReference type="GO" id="GO:0051536">
    <property type="term" value="F:iron-sulfur cluster binding"/>
    <property type="evidence" value="ECO:0007669"/>
    <property type="project" value="UniProtKB-KW"/>
</dbReference>
<keyword evidence="3" id="KW-0479">Metal-binding</keyword>
<keyword evidence="14" id="KW-1185">Reference proteome</keyword>
<dbReference type="PROSITE" id="PS51379">
    <property type="entry name" value="4FE4S_FER_2"/>
    <property type="match status" value="2"/>
</dbReference>
<dbReference type="PRINTS" id="PR00371">
    <property type="entry name" value="FPNCR"/>
</dbReference>
<keyword evidence="7" id="KW-0408">Iron</keyword>
<dbReference type="InterPro" id="IPR039261">
    <property type="entry name" value="FNR_nucleotide-bd"/>
</dbReference>
<dbReference type="Gene3D" id="2.40.30.10">
    <property type="entry name" value="Translation factors"/>
    <property type="match status" value="1"/>
</dbReference>
<evidence type="ECO:0000313" key="13">
    <source>
        <dbReference type="EMBL" id="OZI77504.1"/>
    </source>
</evidence>
<name>A0A261VTR7_9BORD</name>
<dbReference type="Gene3D" id="3.30.70.20">
    <property type="match status" value="1"/>
</dbReference>
<dbReference type="Proteomes" id="UP000216429">
    <property type="component" value="Unassembled WGS sequence"/>
</dbReference>
<accession>A0A261VTR7</accession>
<dbReference type="EMBL" id="NEVU01000001">
    <property type="protein sequence ID" value="OZI77504.1"/>
    <property type="molecule type" value="Genomic_DNA"/>
</dbReference>
<keyword evidence="4 9" id="KW-0274">FAD</keyword>
<dbReference type="InterPro" id="IPR001709">
    <property type="entry name" value="Flavoprot_Pyr_Nucl_cyt_Rdtase"/>
</dbReference>
<dbReference type="PROSITE" id="PS00198">
    <property type="entry name" value="4FE4S_FER_1"/>
    <property type="match status" value="1"/>
</dbReference>
<feature type="binding site" evidence="10">
    <location>
        <position position="196"/>
    </location>
    <ligand>
        <name>NADP(+)</name>
        <dbReference type="ChEBI" id="CHEBI:58349"/>
    </ligand>
</feature>
<feature type="domain" description="4Fe-4S ferredoxin-type" evidence="11">
    <location>
        <begin position="9"/>
        <end position="38"/>
    </location>
</feature>
<evidence type="ECO:0000256" key="1">
    <source>
        <dbReference type="ARBA" id="ARBA00001974"/>
    </source>
</evidence>
<comment type="caution">
    <text evidence="13">The sequence shown here is derived from an EMBL/GenBank/DDBJ whole genome shotgun (WGS) entry which is preliminary data.</text>
</comment>
<feature type="domain" description="FAD-binding FR-type" evidence="12">
    <location>
        <begin position="134"/>
        <end position="256"/>
    </location>
</feature>
<dbReference type="Gene3D" id="3.40.50.80">
    <property type="entry name" value="Nucleotide-binding domain of ferredoxin-NADP reductase (FNR) module"/>
    <property type="match status" value="1"/>
</dbReference>
<reference evidence="14" key="1">
    <citation type="submission" date="2017-05" db="EMBL/GenBank/DDBJ databases">
        <title>Complete and WGS of Bordetella genogroups.</title>
        <authorList>
            <person name="Spilker T."/>
            <person name="Lipuma J."/>
        </authorList>
    </citation>
    <scope>NUCLEOTIDE SEQUENCE [LARGE SCALE GENOMIC DNA]</scope>
    <source>
        <strain evidence="14">AU6712</strain>
    </source>
</reference>
<evidence type="ECO:0000256" key="7">
    <source>
        <dbReference type="ARBA" id="ARBA00023004"/>
    </source>
</evidence>
<dbReference type="GO" id="GO:0016491">
    <property type="term" value="F:oxidoreductase activity"/>
    <property type="evidence" value="ECO:0007669"/>
    <property type="project" value="UniProtKB-KW"/>
</dbReference>
<sequence length="405" mass="43987">MNAPAELLRQHLIDPEICIRCNTCEETCPIDAITHDSRNYVVNADICNGCMACVPPCPTGAIDSWRLVAPAQAYGLDEQLGWDELPAEQPLAEPAADAAAAVPDAPAVSVATGPSATVPPWSAAHPYVNLYTHKTPVTATVVGNYRVTGPDTDSDIRHIVLDFGARPFPVLEGQSIGILPPGGDAHGRAHHARQYSLASPRDGERAGYNNLSITVKRVTEGHDGQAVRGVCSNYLCDLAKGDTVQVIGPFGNTFLMPNHPRANLMMICTGTGAAPMRAMTETSRRRLAQGDLGRLMLFFGARTERELPYFGPLMKLPKDFIDINLALSREAGQPRRYVQDAMRQRAQDVLGLLTSADTYIYVCGLKGMEQGVLEVLAEIAREGGHDWAALSETLRREGRMHFETY</sequence>
<comment type="catalytic activity">
    <reaction evidence="9">
        <text>benzoyl-CoA + NADPH + O2 + H(+) = 2,3-epoxy-2,3-dihydrobenzoyl-CoA + NADP(+) + H2O</text>
        <dbReference type="Rhea" id="RHEA:48312"/>
        <dbReference type="ChEBI" id="CHEBI:15377"/>
        <dbReference type="ChEBI" id="CHEBI:15378"/>
        <dbReference type="ChEBI" id="CHEBI:15379"/>
        <dbReference type="ChEBI" id="CHEBI:57369"/>
        <dbReference type="ChEBI" id="CHEBI:57783"/>
        <dbReference type="ChEBI" id="CHEBI:58349"/>
        <dbReference type="ChEBI" id="CHEBI:88118"/>
        <dbReference type="EC" id="1.14.13.208"/>
    </reaction>
</comment>
<keyword evidence="8" id="KW-0411">Iron-sulfur</keyword>
<evidence type="ECO:0000259" key="11">
    <source>
        <dbReference type="PROSITE" id="PS51379"/>
    </source>
</evidence>
<dbReference type="SUPFAM" id="SSF54862">
    <property type="entry name" value="4Fe-4S ferredoxins"/>
    <property type="match status" value="1"/>
</dbReference>
<protein>
    <recommendedName>
        <fullName evidence="9">Benzoyl-CoA oxygenase component A</fullName>
        <ecNumber evidence="9">1.14.13.208</ecNumber>
    </recommendedName>
</protein>
<dbReference type="EC" id="1.14.13.208" evidence="9"/>
<dbReference type="AlphaFoldDB" id="A0A261VTR7"/>
<dbReference type="PANTHER" id="PTHR43314">
    <property type="match status" value="1"/>
</dbReference>